<protein>
    <recommendedName>
        <fullName evidence="4">Auto-transporter adhesin head GIN domain-containing protein</fullName>
    </recommendedName>
</protein>
<feature type="signal peptide" evidence="1">
    <location>
        <begin position="1"/>
        <end position="19"/>
    </location>
</feature>
<feature type="chain" id="PRO_5003913892" description="Auto-transporter adhesin head GIN domain-containing protein" evidence="1">
    <location>
        <begin position="20"/>
        <end position="215"/>
    </location>
</feature>
<accession>K7YWH7</accession>
<reference evidence="2 3" key="1">
    <citation type="journal article" date="2012" name="BMC Genomics">
        <title>Genome analysis of a simultaneously predatory and prey-independent, novel Bdellovibrio bacteriovorus from the River Tiber, supports in silico predictions of both ancient and recent lateral gene transfer from diverse bacteria.</title>
        <authorList>
            <person name="Hobley L."/>
            <person name="Lerner T.R."/>
            <person name="Williams L.E."/>
            <person name="Lambert C."/>
            <person name="Till R."/>
            <person name="Milner D.S."/>
            <person name="Basford S.M."/>
            <person name="Capeness M.J."/>
            <person name="Fenton A.K."/>
            <person name="Atterbury R.J."/>
            <person name="Harris M.A."/>
            <person name="Sockett R.E."/>
        </authorList>
    </citation>
    <scope>NUCLEOTIDE SEQUENCE [LARGE SCALE GENOMIC DNA]</scope>
    <source>
        <strain evidence="2 3">Tiberius</strain>
    </source>
</reference>
<organism evidence="2 3">
    <name type="scientific">Bdellovibrio bacteriovorus str. Tiberius</name>
    <dbReference type="NCBI Taxonomy" id="1069642"/>
    <lineage>
        <taxon>Bacteria</taxon>
        <taxon>Pseudomonadati</taxon>
        <taxon>Bdellovibrionota</taxon>
        <taxon>Bdellovibrionia</taxon>
        <taxon>Bdellovibrionales</taxon>
        <taxon>Pseudobdellovibrionaceae</taxon>
        <taxon>Bdellovibrio</taxon>
    </lineage>
</organism>
<dbReference type="PATRIC" id="fig|1069642.3.peg.2324"/>
<dbReference type="AlphaFoldDB" id="K7YWH7"/>
<dbReference type="EMBL" id="CP002930">
    <property type="protein sequence ID" value="AFY02033.1"/>
    <property type="molecule type" value="Genomic_DNA"/>
</dbReference>
<dbReference type="OrthoDB" id="9949053at2"/>
<sequence>MKSKSILYALISLTLAACAPTTEELADIKKSYSGPKVGISGLVVVRHAAVNRRSPDLPKQISVEFERESSPGNHLILTGSLVHLRNFSANEGIVSFGCNEDTDITQLPAKLTVDTLKICGKHKIEHTSVVINAKTVIMDNTTLEFIPHKTLQLEEQIEFISDEFLIEGENNITIQGAATAGGRELAPTLYLDTGPVRGAGHLKVYSKASIYTVKL</sequence>
<evidence type="ECO:0000313" key="2">
    <source>
        <dbReference type="EMBL" id="AFY02033.1"/>
    </source>
</evidence>
<evidence type="ECO:0000256" key="1">
    <source>
        <dbReference type="SAM" id="SignalP"/>
    </source>
</evidence>
<evidence type="ECO:0008006" key="4">
    <source>
        <dbReference type="Google" id="ProtNLM"/>
    </source>
</evidence>
<dbReference type="RefSeq" id="WP_015091470.1">
    <property type="nucleotide sequence ID" value="NC_019567.1"/>
</dbReference>
<dbReference type="KEGG" id="bbat:Bdt_2350"/>
<evidence type="ECO:0000313" key="3">
    <source>
        <dbReference type="Proteomes" id="UP000010074"/>
    </source>
</evidence>
<dbReference type="Proteomes" id="UP000010074">
    <property type="component" value="Chromosome"/>
</dbReference>
<dbReference type="PROSITE" id="PS51257">
    <property type="entry name" value="PROKAR_LIPOPROTEIN"/>
    <property type="match status" value="1"/>
</dbReference>
<gene>
    <name evidence="2" type="ORF">Bdt_2350</name>
</gene>
<dbReference type="HOGENOM" id="CLU_1281082_0_0_7"/>
<name>K7YWH7_BDEBC</name>
<keyword evidence="1" id="KW-0732">Signal</keyword>
<proteinExistence type="predicted"/>